<dbReference type="EMBL" id="BRXX01000099">
    <property type="protein sequence ID" value="GMH89835.1"/>
    <property type="molecule type" value="Genomic_DNA"/>
</dbReference>
<dbReference type="PANTHER" id="PTHR42946:SF1">
    <property type="entry name" value="PHOSPHOGLUCOMUTASE (ALPHA-D-GLUCOSE-1,6-BISPHOSPHATE-DEPENDENT)"/>
    <property type="match status" value="1"/>
</dbReference>
<comment type="similarity">
    <text evidence="2">Belongs to the phosphohexose mutase family.</text>
</comment>
<dbReference type="InterPro" id="IPR005841">
    <property type="entry name" value="Alpha-D-phosphohexomutase_SF"/>
</dbReference>
<dbReference type="Pfam" id="PF02880">
    <property type="entry name" value="PGM_PMM_III"/>
    <property type="match status" value="1"/>
</dbReference>
<dbReference type="Gene3D" id="3.40.120.10">
    <property type="entry name" value="Alpha-D-Glucose-1,6-Bisphosphate, subunit A, domain 3"/>
    <property type="match status" value="3"/>
</dbReference>
<dbReference type="InterPro" id="IPR016055">
    <property type="entry name" value="A-D-PHexomutase_a/b/a-I/II/III"/>
</dbReference>
<dbReference type="InterPro" id="IPR005845">
    <property type="entry name" value="A-D-PHexomutase_a/b/a-II"/>
</dbReference>
<dbReference type="InterPro" id="IPR005844">
    <property type="entry name" value="A-D-PHexomutase_a/b/a-I"/>
</dbReference>
<dbReference type="PRINTS" id="PR00509">
    <property type="entry name" value="PGMPMM"/>
</dbReference>
<keyword evidence="3" id="KW-0597">Phosphoprotein</keyword>
<comment type="caution">
    <text evidence="8">The sequence shown here is derived from an EMBL/GenBank/DDBJ whole genome shotgun (WGS) entry which is preliminary data.</text>
</comment>
<dbReference type="GO" id="GO:0005975">
    <property type="term" value="P:carbohydrate metabolic process"/>
    <property type="evidence" value="ECO:0007669"/>
    <property type="project" value="InterPro"/>
</dbReference>
<dbReference type="Pfam" id="PF02879">
    <property type="entry name" value="PGM_PMM_II"/>
    <property type="match status" value="1"/>
</dbReference>
<name>A0A9W7BL08_9STRA</name>
<dbReference type="GO" id="GO:0004615">
    <property type="term" value="F:phosphomannomutase activity"/>
    <property type="evidence" value="ECO:0007669"/>
    <property type="project" value="TreeGrafter"/>
</dbReference>
<keyword evidence="9" id="KW-1185">Reference proteome</keyword>
<dbReference type="AlphaFoldDB" id="A0A9W7BL08"/>
<feature type="chain" id="PRO_5040754073" evidence="4">
    <location>
        <begin position="17"/>
        <end position="529"/>
    </location>
</feature>
<sequence>MVLLLLLLLLLAVVRSYDLSYLKSGSDIRGTFSSASSVDNSSSGQNLTPRISYSIGAALARTLPPSSSLLLGRDPRLSGPSLLNSFSLGLTTTQGLTTKTTNIATTPSIFQACLTGYADYGCIVTASHLPSDKNGFKIFDKHGPVSVERRDELLKVAGRIYDEIEGEEYENEGRGEGVDYMEVYVASLVDYVESSLGPKGLTGLKVLLNSGSGSGFYLNEVLGRCGADVSCSINLKPDGRFQNGPPNPEAKRMVTETIKACEKSSEVDLGIMLDTDGDRVGFITPGENGRFVPLNRNRFVAVMASILANNNEGGKEIVVVTDSVTSLGLEKFVNGLKNMRMVRFKKGYMNVINEAKRLCGEGVDAELAIETSGHSAFRGNSFMDDGTYSAIVVVCELARRRREAGGKGGSVMDWIEGLEEASFEEELRLQVLQPKETPTINIYERIEEAVKNDGRWKVDELNREGVRLVLEGEWGEGWFMLRPSLHDPVVSMQVECEVEKSKRLVGEVRNLIFAAVQDAVDFGELDGVE</sequence>
<accession>A0A9W7BL08</accession>
<evidence type="ECO:0000259" key="6">
    <source>
        <dbReference type="Pfam" id="PF02879"/>
    </source>
</evidence>
<evidence type="ECO:0000313" key="8">
    <source>
        <dbReference type="EMBL" id="GMH89835.1"/>
    </source>
</evidence>
<evidence type="ECO:0000259" key="5">
    <source>
        <dbReference type="Pfam" id="PF02878"/>
    </source>
</evidence>
<reference evidence="9" key="1">
    <citation type="journal article" date="2023" name="Commun. Biol.">
        <title>Genome analysis of Parmales, the sister group of diatoms, reveals the evolutionary specialization of diatoms from phago-mixotrophs to photoautotrophs.</title>
        <authorList>
            <person name="Ban H."/>
            <person name="Sato S."/>
            <person name="Yoshikawa S."/>
            <person name="Yamada K."/>
            <person name="Nakamura Y."/>
            <person name="Ichinomiya M."/>
            <person name="Sato N."/>
            <person name="Blanc-Mathieu R."/>
            <person name="Endo H."/>
            <person name="Kuwata A."/>
            <person name="Ogata H."/>
        </authorList>
    </citation>
    <scope>NUCLEOTIDE SEQUENCE [LARGE SCALE GENOMIC DNA]</scope>
    <source>
        <strain evidence="9">NIES 3699</strain>
    </source>
</reference>
<evidence type="ECO:0000313" key="9">
    <source>
        <dbReference type="Proteomes" id="UP001165160"/>
    </source>
</evidence>
<dbReference type="Pfam" id="PF02878">
    <property type="entry name" value="PGM_PMM_I"/>
    <property type="match status" value="1"/>
</dbReference>
<feature type="domain" description="Alpha-D-phosphohexomutase alpha/beta/alpha" evidence="5">
    <location>
        <begin position="45"/>
        <end position="146"/>
    </location>
</feature>
<evidence type="ECO:0000256" key="1">
    <source>
        <dbReference type="ARBA" id="ARBA00001946"/>
    </source>
</evidence>
<evidence type="ECO:0000256" key="4">
    <source>
        <dbReference type="SAM" id="SignalP"/>
    </source>
</evidence>
<feature type="signal peptide" evidence="4">
    <location>
        <begin position="1"/>
        <end position="16"/>
    </location>
</feature>
<gene>
    <name evidence="8" type="ORF">TrVE_jg7972</name>
</gene>
<feature type="domain" description="Alpha-D-phosphohexomutase alpha/beta/alpha" evidence="6">
    <location>
        <begin position="184"/>
        <end position="284"/>
    </location>
</feature>
<organism evidence="8 9">
    <name type="scientific">Triparma verrucosa</name>
    <dbReference type="NCBI Taxonomy" id="1606542"/>
    <lineage>
        <taxon>Eukaryota</taxon>
        <taxon>Sar</taxon>
        <taxon>Stramenopiles</taxon>
        <taxon>Ochrophyta</taxon>
        <taxon>Bolidophyceae</taxon>
        <taxon>Parmales</taxon>
        <taxon>Triparmaceae</taxon>
        <taxon>Triparma</taxon>
    </lineage>
</organism>
<dbReference type="SUPFAM" id="SSF53738">
    <property type="entry name" value="Phosphoglucomutase, first 3 domains"/>
    <property type="match status" value="3"/>
</dbReference>
<feature type="domain" description="Alpha-D-phosphohexomutase alpha/beta/alpha" evidence="7">
    <location>
        <begin position="296"/>
        <end position="401"/>
    </location>
</feature>
<keyword evidence="4" id="KW-0732">Signal</keyword>
<dbReference type="InterPro" id="IPR050060">
    <property type="entry name" value="Phosphoglucosamine_mutase"/>
</dbReference>
<dbReference type="PANTHER" id="PTHR42946">
    <property type="entry name" value="PHOSPHOHEXOSE MUTASE"/>
    <property type="match status" value="1"/>
</dbReference>
<evidence type="ECO:0000259" key="7">
    <source>
        <dbReference type="Pfam" id="PF02880"/>
    </source>
</evidence>
<protein>
    <submittedName>
        <fullName evidence="8">Uncharacterized protein</fullName>
    </submittedName>
</protein>
<comment type="cofactor">
    <cofactor evidence="1">
        <name>Mg(2+)</name>
        <dbReference type="ChEBI" id="CHEBI:18420"/>
    </cofactor>
</comment>
<dbReference type="Gene3D" id="3.30.310.50">
    <property type="entry name" value="Alpha-D-phosphohexomutase, C-terminal domain"/>
    <property type="match status" value="1"/>
</dbReference>
<proteinExistence type="inferred from homology"/>
<dbReference type="Proteomes" id="UP001165160">
    <property type="component" value="Unassembled WGS sequence"/>
</dbReference>
<dbReference type="InterPro" id="IPR005846">
    <property type="entry name" value="A-D-PHexomutase_a/b/a-III"/>
</dbReference>
<evidence type="ECO:0000256" key="2">
    <source>
        <dbReference type="ARBA" id="ARBA00010231"/>
    </source>
</evidence>
<evidence type="ECO:0000256" key="3">
    <source>
        <dbReference type="ARBA" id="ARBA00022553"/>
    </source>
</evidence>